<keyword evidence="1" id="KW-0732">Signal</keyword>
<feature type="chain" id="PRO_5046474045" evidence="1">
    <location>
        <begin position="21"/>
        <end position="153"/>
    </location>
</feature>
<proteinExistence type="predicted"/>
<evidence type="ECO:0000256" key="1">
    <source>
        <dbReference type="SAM" id="SignalP"/>
    </source>
</evidence>
<evidence type="ECO:0000313" key="2">
    <source>
        <dbReference type="EMBL" id="MEL3952902.1"/>
    </source>
</evidence>
<name>A0ABU9JJ81_9GAMM</name>
<feature type="signal peptide" evidence="1">
    <location>
        <begin position="1"/>
        <end position="20"/>
    </location>
</feature>
<comment type="caution">
    <text evidence="2">The sequence shown here is derived from an EMBL/GenBank/DDBJ whole genome shotgun (WGS) entry which is preliminary data.</text>
</comment>
<organism evidence="2 3">
    <name type="scientific">Stenotrophomonas bentonitica</name>
    <dbReference type="NCBI Taxonomy" id="1450134"/>
    <lineage>
        <taxon>Bacteria</taxon>
        <taxon>Pseudomonadati</taxon>
        <taxon>Pseudomonadota</taxon>
        <taxon>Gammaproteobacteria</taxon>
        <taxon>Lysobacterales</taxon>
        <taxon>Lysobacteraceae</taxon>
        <taxon>Stenotrophomonas</taxon>
    </lineage>
</organism>
<evidence type="ECO:0000313" key="3">
    <source>
        <dbReference type="Proteomes" id="UP001455088"/>
    </source>
</evidence>
<reference evidence="2 3" key="1">
    <citation type="submission" date="2024-04" db="EMBL/GenBank/DDBJ databases">
        <title>Bacterial endophytes with biocontrol capabilities against important plant pathogens.</title>
        <authorList>
            <person name="Alayande K.A."/>
        </authorList>
    </citation>
    <scope>NUCLEOTIDE SEQUENCE [LARGE SCALE GENOMIC DNA]</scope>
    <source>
        <strain evidence="2 3">KV22</strain>
    </source>
</reference>
<gene>
    <name evidence="2" type="ORF">AAE039_04930</name>
</gene>
<accession>A0ABU9JJ81</accession>
<dbReference type="EMBL" id="JBBYHY010000002">
    <property type="protein sequence ID" value="MEL3952902.1"/>
    <property type="molecule type" value="Genomic_DNA"/>
</dbReference>
<dbReference type="RefSeq" id="WP_102789138.1">
    <property type="nucleotide sequence ID" value="NZ_JBBYHY010000002.1"/>
</dbReference>
<dbReference type="Proteomes" id="UP001455088">
    <property type="component" value="Unassembled WGS sequence"/>
</dbReference>
<protein>
    <submittedName>
        <fullName evidence="2">Uncharacterized protein</fullName>
    </submittedName>
</protein>
<sequence>MKTLIALLAAASVYPATSVAAPPVFLNCQLTVAPDYQAFRSQEQKDAFVLEVLQRGIAGYLLPPSETWMVDFDNKQVIDLENGPKSAIRAADITAGMIIGADGYGNRFTLNRVSGRLKFTRSSGINSFVAQGITVPTTSTWEFQCRASPDRVI</sequence>
<keyword evidence="3" id="KW-1185">Reference proteome</keyword>